<dbReference type="SUPFAM" id="SSF53335">
    <property type="entry name" value="S-adenosyl-L-methionine-dependent methyltransferases"/>
    <property type="match status" value="1"/>
</dbReference>
<dbReference type="EMBL" id="LAZR01014589">
    <property type="protein sequence ID" value="KKM16834.1"/>
    <property type="molecule type" value="Genomic_DNA"/>
</dbReference>
<dbReference type="InterPro" id="IPR052356">
    <property type="entry name" value="Thiol_S-MT"/>
</dbReference>
<accession>A0A0F9IAT2</accession>
<feature type="domain" description="Methyltransferase type 11" evidence="1">
    <location>
        <begin position="44"/>
        <end position="141"/>
    </location>
</feature>
<evidence type="ECO:0000313" key="2">
    <source>
        <dbReference type="EMBL" id="KKM16834.1"/>
    </source>
</evidence>
<organism evidence="2">
    <name type="scientific">marine sediment metagenome</name>
    <dbReference type="NCBI Taxonomy" id="412755"/>
    <lineage>
        <taxon>unclassified sequences</taxon>
        <taxon>metagenomes</taxon>
        <taxon>ecological metagenomes</taxon>
    </lineage>
</organism>
<protein>
    <recommendedName>
        <fullName evidence="1">Methyltransferase type 11 domain-containing protein</fullName>
    </recommendedName>
</protein>
<comment type="caution">
    <text evidence="2">The sequence shown here is derived from an EMBL/GenBank/DDBJ whole genome shotgun (WGS) entry which is preliminary data.</text>
</comment>
<dbReference type="AlphaFoldDB" id="A0A0F9IAT2"/>
<dbReference type="Gene3D" id="3.40.50.150">
    <property type="entry name" value="Vaccinia Virus protein VP39"/>
    <property type="match status" value="1"/>
</dbReference>
<name>A0A0F9IAT2_9ZZZZ</name>
<dbReference type="PANTHER" id="PTHR45036:SF1">
    <property type="entry name" value="METHYLTRANSFERASE LIKE 7A"/>
    <property type="match status" value="1"/>
</dbReference>
<gene>
    <name evidence="2" type="ORF">LCGC14_1681810</name>
</gene>
<dbReference type="CDD" id="cd02440">
    <property type="entry name" value="AdoMet_MTases"/>
    <property type="match status" value="1"/>
</dbReference>
<dbReference type="InterPro" id="IPR013216">
    <property type="entry name" value="Methyltransf_11"/>
</dbReference>
<sequence length="207" mass="23641">MEKIHPTLKLYDKQAASYDTMNSMMENLFSKGRTMFNILRGKILEVGAGTGENLKYYHSSAKLTVFDWSPQMIQQAKMKVKRLGLRNIKNFVIGDIQRLSNYFEPNSFDYITSTCVFCSVPHPIKGFKEIIKVLHPSGKLVQIEHGISNFKLLNLFMRAFDPITANIRGFHLTRKTLSNIEMAGFEVIHEWSLDPAGIVKVIISKPK</sequence>
<dbReference type="Pfam" id="PF08241">
    <property type="entry name" value="Methyltransf_11"/>
    <property type="match status" value="1"/>
</dbReference>
<dbReference type="PANTHER" id="PTHR45036">
    <property type="entry name" value="METHYLTRANSFERASE LIKE 7B"/>
    <property type="match status" value="1"/>
</dbReference>
<dbReference type="InterPro" id="IPR029063">
    <property type="entry name" value="SAM-dependent_MTases_sf"/>
</dbReference>
<proteinExistence type="predicted"/>
<reference evidence="2" key="1">
    <citation type="journal article" date="2015" name="Nature">
        <title>Complex archaea that bridge the gap between prokaryotes and eukaryotes.</title>
        <authorList>
            <person name="Spang A."/>
            <person name="Saw J.H."/>
            <person name="Jorgensen S.L."/>
            <person name="Zaremba-Niedzwiedzka K."/>
            <person name="Martijn J."/>
            <person name="Lind A.E."/>
            <person name="van Eijk R."/>
            <person name="Schleper C."/>
            <person name="Guy L."/>
            <person name="Ettema T.J."/>
        </authorList>
    </citation>
    <scope>NUCLEOTIDE SEQUENCE</scope>
</reference>
<evidence type="ECO:0000259" key="1">
    <source>
        <dbReference type="Pfam" id="PF08241"/>
    </source>
</evidence>